<dbReference type="Proteomes" id="UP001190700">
    <property type="component" value="Unassembled WGS sequence"/>
</dbReference>
<reference evidence="1 2" key="1">
    <citation type="journal article" date="2015" name="Genome Biol. Evol.">
        <title>Comparative Genomics of a Bacterivorous Green Alga Reveals Evolutionary Causalities and Consequences of Phago-Mixotrophic Mode of Nutrition.</title>
        <authorList>
            <person name="Burns J.A."/>
            <person name="Paasch A."/>
            <person name="Narechania A."/>
            <person name="Kim E."/>
        </authorList>
    </citation>
    <scope>NUCLEOTIDE SEQUENCE [LARGE SCALE GENOMIC DNA]</scope>
    <source>
        <strain evidence="1 2">PLY_AMNH</strain>
    </source>
</reference>
<protein>
    <submittedName>
        <fullName evidence="1">Uncharacterized protein</fullName>
    </submittedName>
</protein>
<dbReference type="EMBL" id="LGRX02035623">
    <property type="protein sequence ID" value="KAK3233822.1"/>
    <property type="molecule type" value="Genomic_DNA"/>
</dbReference>
<accession>A0AAE0BCC9</accession>
<organism evidence="1 2">
    <name type="scientific">Cymbomonas tetramitiformis</name>
    <dbReference type="NCBI Taxonomy" id="36881"/>
    <lineage>
        <taxon>Eukaryota</taxon>
        <taxon>Viridiplantae</taxon>
        <taxon>Chlorophyta</taxon>
        <taxon>Pyramimonadophyceae</taxon>
        <taxon>Pyramimonadales</taxon>
        <taxon>Pyramimonadaceae</taxon>
        <taxon>Cymbomonas</taxon>
    </lineage>
</organism>
<comment type="caution">
    <text evidence="1">The sequence shown here is derived from an EMBL/GenBank/DDBJ whole genome shotgun (WGS) entry which is preliminary data.</text>
</comment>
<evidence type="ECO:0000313" key="1">
    <source>
        <dbReference type="EMBL" id="KAK3233822.1"/>
    </source>
</evidence>
<dbReference type="AlphaFoldDB" id="A0AAE0BCC9"/>
<sequence length="228" mass="24061">MNPEELPYSKDETEVLSESAAKARSLLSGEISATAALGWVLEQLRKSGRSEIKRVEQDEADGVGILAANKENSAESKNLSTAIMANKPLAALICTAMLSSVNEAPTDPAIFPWLLCEVFDSESEGPKLLEGLPLCAAQAPSCRSVATRTVLPLRFAELGMTAHRVSRGAREQIAEMYWQGWRAGLAVAHAAMTTLCGCRAAGLGQAHSGDDHSLRLQAAGLGCAPCGV</sequence>
<gene>
    <name evidence="1" type="ORF">CYMTET_55907</name>
</gene>
<proteinExistence type="predicted"/>
<keyword evidence="2" id="KW-1185">Reference proteome</keyword>
<evidence type="ECO:0000313" key="2">
    <source>
        <dbReference type="Proteomes" id="UP001190700"/>
    </source>
</evidence>
<name>A0AAE0BCC9_9CHLO</name>